<keyword evidence="6" id="KW-1185">Reference proteome</keyword>
<gene>
    <name evidence="5" type="primary">MPUL0D08570</name>
    <name evidence="5" type="ORF">METSCH_D08570</name>
</gene>
<proteinExistence type="predicted"/>
<dbReference type="Pfam" id="PF16787">
    <property type="entry name" value="NDC10_II"/>
    <property type="match status" value="1"/>
</dbReference>
<dbReference type="InterPro" id="IPR031872">
    <property type="entry name" value="NDC10_II"/>
</dbReference>
<feature type="domain" description="Transcription activator GCR1-like" evidence="3">
    <location>
        <begin position="822"/>
        <end position="896"/>
    </location>
</feature>
<dbReference type="Gene3D" id="1.10.443.20">
    <property type="entry name" value="Centromere DNA-binding protein complex CBF3 subunit, domain 2"/>
    <property type="match status" value="1"/>
</dbReference>
<feature type="compositionally biased region" description="Polar residues" evidence="2">
    <location>
        <begin position="768"/>
        <end position="786"/>
    </location>
</feature>
<dbReference type="InterPro" id="IPR038279">
    <property type="entry name" value="Ndc10_dom2_sf"/>
</dbReference>
<organism evidence="5 6">
    <name type="scientific">Metschnikowia aff. pulcherrima</name>
    <dbReference type="NCBI Taxonomy" id="2163413"/>
    <lineage>
        <taxon>Eukaryota</taxon>
        <taxon>Fungi</taxon>
        <taxon>Dikarya</taxon>
        <taxon>Ascomycota</taxon>
        <taxon>Saccharomycotina</taxon>
        <taxon>Pichiomycetes</taxon>
        <taxon>Metschnikowiaceae</taxon>
        <taxon>Metschnikowia</taxon>
    </lineage>
</organism>
<dbReference type="PANTHER" id="PTHR37784">
    <property type="entry name" value="PROTEIN MSN1"/>
    <property type="match status" value="1"/>
</dbReference>
<evidence type="ECO:0000259" key="4">
    <source>
        <dbReference type="Pfam" id="PF16787"/>
    </source>
</evidence>
<evidence type="ECO:0000256" key="1">
    <source>
        <dbReference type="SAM" id="Coils"/>
    </source>
</evidence>
<sequence length="934" mass="107544">MSEPVLSSHDHGHDVDGEDSDGYDSSSDLQPVMNSRITEFQEMQDAASPPESGDSLQVEYVGELLTNASILQNMERVAEEDEYPPIDPAIIRYIDNLEYPKALLGEVNISAKPHFMLKKLGKLSERGKRLFRYINRILQDPRCRDYYEETPQQSSLQTYSYHIARYVVYIAEETQYDETDFSVDGFLMQKCVARTYESSDSRPRSIRMFKYSLSILHRYMGIIKTAGIVDPKERSIAFKKDWDTIPHVEEVEKYHKKKRFEAFQLCLKAYRNKDRRSLIQKRYTEEDIKKMTINMLEKTGSLKQKDIYDGINATLKFLLGHHLLLRCLNKIKLELSDAVYGEHETSHGKVFILGFQFINGKTLGENKLPGLLGVCRHKDVEVCLVSAFAFSLWYRFDFDDLYAPLTGENALDFMDKSRWYDAKVLFSSSSGSTSHKPVSDSYANTLITMFFDSIGFKSTQKTLAGRKTNAAHQMAEEQTRCPEKWKLDFLQANSINSYAFQFIHYSSGHKPEEPYFIARDIEVPEELQKMIFPWLDKVLHQVNTRTDQEGLEEDERDGTAPLFLQMLRDLRSVIIQDLALLVDKAPNSIFATHPITKHPLFLKFKQDIKKAMDEPSLFAASQDIRDAANILAPVIGKKFETVKWAIDVINKDQKRLAGQQLGAIEVINQDQKRYAEQQLGAIHALSNTLPYVVANATTKSVSDFIFEEFEKSKIRHKEVFQIKASLLEQIREKNKAIEEMSSKIDRLLKTMTGTQQSMESRPFASDMGSISSDTSTGETTVPVSTSGEKRAISVEADEESSVSLKKKQEIDPRFSGKEFDMENPREVSRLLIEWYISRPDKLSIEERDERYGTQWRSGARKDAHKKKYAIISLVSYFGHKLKLPKHEVGTVVDDYRMSRKWSVNQLYVAVNSDKKLHEIVDQIYKFWHDLQEKS</sequence>
<protein>
    <submittedName>
        <fullName evidence="5">Transcriptional activator of glycolytic enzymes</fullName>
    </submittedName>
</protein>
<dbReference type="Pfam" id="PF12550">
    <property type="entry name" value="GCR1_C"/>
    <property type="match status" value="1"/>
</dbReference>
<feature type="region of interest" description="Disordered" evidence="2">
    <location>
        <begin position="1"/>
        <end position="54"/>
    </location>
</feature>
<dbReference type="InterPro" id="IPR052146">
    <property type="entry name" value="HOT1"/>
</dbReference>
<evidence type="ECO:0000313" key="6">
    <source>
        <dbReference type="Proteomes" id="UP000292447"/>
    </source>
</evidence>
<evidence type="ECO:0000256" key="2">
    <source>
        <dbReference type="SAM" id="MobiDB-lite"/>
    </source>
</evidence>
<evidence type="ECO:0000259" key="3">
    <source>
        <dbReference type="Pfam" id="PF12550"/>
    </source>
</evidence>
<dbReference type="STRING" id="2163413.A0A4P6XUZ8"/>
<name>A0A4P6XUZ8_9ASCO</name>
<dbReference type="EMBL" id="CP034459">
    <property type="protein sequence ID" value="QBM89774.1"/>
    <property type="molecule type" value="Genomic_DNA"/>
</dbReference>
<dbReference type="Proteomes" id="UP000292447">
    <property type="component" value="Chromosome IV"/>
</dbReference>
<dbReference type="GO" id="GO:0000978">
    <property type="term" value="F:RNA polymerase II cis-regulatory region sequence-specific DNA binding"/>
    <property type="evidence" value="ECO:0007669"/>
    <property type="project" value="TreeGrafter"/>
</dbReference>
<dbReference type="GO" id="GO:0060963">
    <property type="term" value="P:positive regulation of ribosomal protein gene transcription by RNA polymerase II"/>
    <property type="evidence" value="ECO:0007669"/>
    <property type="project" value="TreeGrafter"/>
</dbReference>
<dbReference type="InterPro" id="IPR022210">
    <property type="entry name" value="TF_GCR1-like"/>
</dbReference>
<dbReference type="PANTHER" id="PTHR37784:SF4">
    <property type="entry name" value="TRANSCRIPTION FACTOR-LIKE PROTEIN EUC1"/>
    <property type="match status" value="1"/>
</dbReference>
<dbReference type="GO" id="GO:0000981">
    <property type="term" value="F:DNA-binding transcription factor activity, RNA polymerase II-specific"/>
    <property type="evidence" value="ECO:0007669"/>
    <property type="project" value="TreeGrafter"/>
</dbReference>
<feature type="domain" description="Ndc10" evidence="4">
    <location>
        <begin position="303"/>
        <end position="599"/>
    </location>
</feature>
<dbReference type="AlphaFoldDB" id="A0A4P6XUZ8"/>
<accession>A0A4P6XUZ8</accession>
<evidence type="ECO:0000313" key="5">
    <source>
        <dbReference type="EMBL" id="QBM89774.1"/>
    </source>
</evidence>
<reference evidence="6" key="1">
    <citation type="submission" date="2019-03" db="EMBL/GenBank/DDBJ databases">
        <title>Snf2 controls pulcherriminic acid biosynthesis and connects pigmentation and antifungal activity of the yeast Metschnikowia pulcherrima.</title>
        <authorList>
            <person name="Gore-Lloyd D."/>
            <person name="Sumann I."/>
            <person name="Brachmann A.O."/>
            <person name="Schneeberger K."/>
            <person name="Ortiz-Merino R.A."/>
            <person name="Moreno-Beltran M."/>
            <person name="Schlaefli M."/>
            <person name="Kirner P."/>
            <person name="Santos Kron A."/>
            <person name="Wolfe K.H."/>
            <person name="Piel J."/>
            <person name="Ahrens C.H."/>
            <person name="Henk D."/>
            <person name="Freimoser F.M."/>
        </authorList>
    </citation>
    <scope>NUCLEOTIDE SEQUENCE [LARGE SCALE GENOMIC DNA]</scope>
    <source>
        <strain evidence="6">APC 1.2</strain>
    </source>
</reference>
<keyword evidence="1" id="KW-0175">Coiled coil</keyword>
<feature type="coiled-coil region" evidence="1">
    <location>
        <begin position="723"/>
        <end position="750"/>
    </location>
</feature>
<feature type="region of interest" description="Disordered" evidence="2">
    <location>
        <begin position="753"/>
        <end position="798"/>
    </location>
</feature>